<dbReference type="RefSeq" id="WP_150658079.1">
    <property type="nucleotide sequence ID" value="NZ_CABVJH010000008.1"/>
</dbReference>
<protein>
    <recommendedName>
        <fullName evidence="3">AAA+ ATPase domain-containing protein</fullName>
    </recommendedName>
</protein>
<evidence type="ECO:0000313" key="1">
    <source>
        <dbReference type="EMBL" id="VVQ35523.1"/>
    </source>
</evidence>
<dbReference type="InterPro" id="IPR027417">
    <property type="entry name" value="P-loop_NTPase"/>
</dbReference>
<dbReference type="Pfam" id="PF05621">
    <property type="entry name" value="TniB"/>
    <property type="match status" value="1"/>
</dbReference>
<evidence type="ECO:0008006" key="3">
    <source>
        <dbReference type="Google" id="ProtNLM"/>
    </source>
</evidence>
<accession>A0A5E7WKG0</accession>
<dbReference type="AlphaFoldDB" id="A0A5E7WKG0"/>
<sequence>MRNQGEVEKYGHVKADLRHLVDLPPEQRIQICRHDIWIDTPRLKPLLNCLNHMVYTDHQIQASSIFIHGEGGDGKSALFHRLQALGELSGKKMVFITLTENLNRYKLHDAICEQFGVQIGKRTTAANRLDIIEKKIKSGDIGAIVIDELSDAMLEGSTNKKIILSLLRSLAEGKLKLCVIAFGNSVANEAMILDRVLDRRFVQWELRPWKLDQHFVDFIATYETHLPLKLASNVASPKLRALILSNSHGILDNIVKILKCAAMDAIDQGTEQITQDQIPNIDALAMKYGFKIHHPAKPKNK</sequence>
<gene>
    <name evidence="1" type="ORF">PS943_04388</name>
</gene>
<proteinExistence type="predicted"/>
<reference evidence="1 2" key="1">
    <citation type="submission" date="2019-09" db="EMBL/GenBank/DDBJ databases">
        <authorList>
            <person name="Chandra G."/>
            <person name="Truman W A."/>
        </authorList>
    </citation>
    <scope>NUCLEOTIDE SEQUENCE [LARGE SCALE GENOMIC DNA]</scope>
    <source>
        <strain evidence="1">PS943</strain>
    </source>
</reference>
<dbReference type="Proteomes" id="UP000325645">
    <property type="component" value="Unassembled WGS sequence"/>
</dbReference>
<dbReference type="EMBL" id="CABVJH010000008">
    <property type="protein sequence ID" value="VVQ35523.1"/>
    <property type="molecule type" value="Genomic_DNA"/>
</dbReference>
<dbReference type="Gene3D" id="3.40.50.300">
    <property type="entry name" value="P-loop containing nucleotide triphosphate hydrolases"/>
    <property type="match status" value="1"/>
</dbReference>
<evidence type="ECO:0000313" key="2">
    <source>
        <dbReference type="Proteomes" id="UP000325645"/>
    </source>
</evidence>
<dbReference type="SUPFAM" id="SSF52540">
    <property type="entry name" value="P-loop containing nucleoside triphosphate hydrolases"/>
    <property type="match status" value="1"/>
</dbReference>
<organism evidence="1 2">
    <name type="scientific">Pseudomonas fluorescens</name>
    <dbReference type="NCBI Taxonomy" id="294"/>
    <lineage>
        <taxon>Bacteria</taxon>
        <taxon>Pseudomonadati</taxon>
        <taxon>Pseudomonadota</taxon>
        <taxon>Gammaproteobacteria</taxon>
        <taxon>Pseudomonadales</taxon>
        <taxon>Pseudomonadaceae</taxon>
        <taxon>Pseudomonas</taxon>
    </lineage>
</organism>
<dbReference type="InterPro" id="IPR008868">
    <property type="entry name" value="TniB"/>
</dbReference>
<name>A0A5E7WKG0_PSEFL</name>